<proteinExistence type="predicted"/>
<name>A0A0J7AES5_9ACTN</name>
<dbReference type="EMBL" id="LFML01000090">
    <property type="protein sequence ID" value="KMO95691.1"/>
    <property type="molecule type" value="Genomic_DNA"/>
</dbReference>
<keyword evidence="2" id="KW-1185">Reference proteome</keyword>
<dbReference type="Proteomes" id="UP000035932">
    <property type="component" value="Unassembled WGS sequence"/>
</dbReference>
<evidence type="ECO:0000313" key="2">
    <source>
        <dbReference type="Proteomes" id="UP000035932"/>
    </source>
</evidence>
<reference evidence="1 2" key="1">
    <citation type="submission" date="2015-06" db="EMBL/GenBank/DDBJ databases">
        <title>Recapitulation of the evolution of biosynthetic gene clusters reveals hidden chemical diversity on bacterial genomes.</title>
        <authorList>
            <person name="Cruz-Morales P."/>
            <person name="Martinez-Guerrero C."/>
            <person name="Morales-Escalante M.A."/>
            <person name="Yanez-Guerra L.A."/>
            <person name="Kopp J.F."/>
            <person name="Feldmann J."/>
            <person name="Ramos-Aboites H.E."/>
            <person name="Barona-Gomez F."/>
        </authorList>
    </citation>
    <scope>NUCLEOTIDE SEQUENCE [LARGE SCALE GENOMIC DNA]</scope>
    <source>
        <strain evidence="1 2">ATCC 31245</strain>
    </source>
</reference>
<dbReference type="PATRIC" id="fig|66430.4.peg.7354"/>
<accession>A0A0J7AES5</accession>
<dbReference type="OrthoDB" id="4145526at2"/>
<dbReference type="STRING" id="66430.ACS04_22290"/>
<gene>
    <name evidence="1" type="ORF">ACS04_22290</name>
</gene>
<organism evidence="1 2">
    <name type="scientific">Streptomyces roseus</name>
    <dbReference type="NCBI Taxonomy" id="66430"/>
    <lineage>
        <taxon>Bacteria</taxon>
        <taxon>Bacillati</taxon>
        <taxon>Actinomycetota</taxon>
        <taxon>Actinomycetes</taxon>
        <taxon>Kitasatosporales</taxon>
        <taxon>Streptomycetaceae</taxon>
        <taxon>Streptomyces</taxon>
    </lineage>
</organism>
<dbReference type="AlphaFoldDB" id="A0A0J7AES5"/>
<sequence>MPVYEYHPDELARISVVRQAHGLGLDEVKAQWQAACDREKHALAGPREPRKPTEVDIASCQKLEWARIVRVMTEQQMAVYSPDEDRRVARREEQRVRRTAIEAAWDEQSGGGLPVEVLRHRIYRITARATAASAGEEALIRHVFAASGGAAVEHARAMFVRPGSIYQDGEYRITAVEQILPEPGEFP</sequence>
<comment type="caution">
    <text evidence="1">The sequence shown here is derived from an EMBL/GenBank/DDBJ whole genome shotgun (WGS) entry which is preliminary data.</text>
</comment>
<dbReference type="RefSeq" id="WP_048478477.1">
    <property type="nucleotide sequence ID" value="NZ_JBIRUD010000038.1"/>
</dbReference>
<evidence type="ECO:0000313" key="1">
    <source>
        <dbReference type="EMBL" id="KMO95691.1"/>
    </source>
</evidence>
<protein>
    <submittedName>
        <fullName evidence="1">Uncharacterized protein</fullName>
    </submittedName>
</protein>